<dbReference type="Proteomes" id="UP000177698">
    <property type="component" value="Unassembled WGS sequence"/>
</dbReference>
<gene>
    <name evidence="9" type="ORF">A2954_03485</name>
</gene>
<dbReference type="GO" id="GO:0016787">
    <property type="term" value="F:hydrolase activity"/>
    <property type="evidence" value="ECO:0007669"/>
    <property type="project" value="UniProtKB-KW"/>
</dbReference>
<accession>A0A1F7IF97</accession>
<dbReference type="Pfam" id="PF01850">
    <property type="entry name" value="PIN"/>
    <property type="match status" value="1"/>
</dbReference>
<comment type="caution">
    <text evidence="9">The sequence shown here is derived from an EMBL/GenBank/DDBJ whole genome shotgun (WGS) entry which is preliminary data.</text>
</comment>
<evidence type="ECO:0000256" key="5">
    <source>
        <dbReference type="ARBA" id="ARBA00022801"/>
    </source>
</evidence>
<dbReference type="STRING" id="1802056.A2954_03485"/>
<keyword evidence="3" id="KW-0540">Nuclease</keyword>
<feature type="domain" description="PIN" evidence="8">
    <location>
        <begin position="6"/>
        <end position="115"/>
    </location>
</feature>
<dbReference type="AlphaFoldDB" id="A0A1F7IF97"/>
<dbReference type="GO" id="GO:0004518">
    <property type="term" value="F:nuclease activity"/>
    <property type="evidence" value="ECO:0007669"/>
    <property type="project" value="UniProtKB-KW"/>
</dbReference>
<dbReference type="InterPro" id="IPR050556">
    <property type="entry name" value="Type_II_TA_system_RNase"/>
</dbReference>
<proteinExistence type="inferred from homology"/>
<comment type="cofactor">
    <cofactor evidence="1">
        <name>Mg(2+)</name>
        <dbReference type="ChEBI" id="CHEBI:18420"/>
    </cofactor>
</comment>
<comment type="similarity">
    <text evidence="7">Belongs to the PINc/VapC protein family.</text>
</comment>
<keyword evidence="5" id="KW-0378">Hydrolase</keyword>
<evidence type="ECO:0000313" key="10">
    <source>
        <dbReference type="Proteomes" id="UP000177698"/>
    </source>
</evidence>
<dbReference type="InterPro" id="IPR029060">
    <property type="entry name" value="PIN-like_dom_sf"/>
</dbReference>
<sequence length="130" mass="14781">MEIKLVLPDTNILIPALGRVEPYASFLEKLIRSKNLAISVITASEFLVKARVDEEKIFNALLQRVNIFSIDLPIAQLGAAYRKKYLEKGKKIALPDCFIAATCKIHRVTLATLNKKDYPMEDFKILDKFK</sequence>
<evidence type="ECO:0000256" key="1">
    <source>
        <dbReference type="ARBA" id="ARBA00001946"/>
    </source>
</evidence>
<evidence type="ECO:0000256" key="7">
    <source>
        <dbReference type="ARBA" id="ARBA00038093"/>
    </source>
</evidence>
<dbReference type="PANTHER" id="PTHR33653">
    <property type="entry name" value="RIBONUCLEASE VAPC2"/>
    <property type="match status" value="1"/>
</dbReference>
<protein>
    <recommendedName>
        <fullName evidence="8">PIN domain-containing protein</fullName>
    </recommendedName>
</protein>
<keyword evidence="2" id="KW-1277">Toxin-antitoxin system</keyword>
<dbReference type="Gene3D" id="3.40.50.1010">
    <property type="entry name" value="5'-nuclease"/>
    <property type="match status" value="1"/>
</dbReference>
<dbReference type="EMBL" id="MGAG01000006">
    <property type="protein sequence ID" value="OGK42029.1"/>
    <property type="molecule type" value="Genomic_DNA"/>
</dbReference>
<organism evidence="9 10">
    <name type="scientific">Candidatus Roizmanbacteria bacterium RIFCSPLOWO2_01_FULL_37_12</name>
    <dbReference type="NCBI Taxonomy" id="1802056"/>
    <lineage>
        <taxon>Bacteria</taxon>
        <taxon>Candidatus Roizmaniibacteriota</taxon>
    </lineage>
</organism>
<evidence type="ECO:0000256" key="3">
    <source>
        <dbReference type="ARBA" id="ARBA00022722"/>
    </source>
</evidence>
<keyword evidence="4" id="KW-0479">Metal-binding</keyword>
<evidence type="ECO:0000256" key="4">
    <source>
        <dbReference type="ARBA" id="ARBA00022723"/>
    </source>
</evidence>
<evidence type="ECO:0000256" key="2">
    <source>
        <dbReference type="ARBA" id="ARBA00022649"/>
    </source>
</evidence>
<keyword evidence="6" id="KW-0460">Magnesium</keyword>
<evidence type="ECO:0000256" key="6">
    <source>
        <dbReference type="ARBA" id="ARBA00022842"/>
    </source>
</evidence>
<dbReference type="SUPFAM" id="SSF88723">
    <property type="entry name" value="PIN domain-like"/>
    <property type="match status" value="1"/>
</dbReference>
<name>A0A1F7IF97_9BACT</name>
<dbReference type="PANTHER" id="PTHR33653:SF1">
    <property type="entry name" value="RIBONUCLEASE VAPC2"/>
    <property type="match status" value="1"/>
</dbReference>
<dbReference type="GO" id="GO:0046872">
    <property type="term" value="F:metal ion binding"/>
    <property type="evidence" value="ECO:0007669"/>
    <property type="project" value="UniProtKB-KW"/>
</dbReference>
<dbReference type="InterPro" id="IPR002716">
    <property type="entry name" value="PIN_dom"/>
</dbReference>
<evidence type="ECO:0000259" key="8">
    <source>
        <dbReference type="Pfam" id="PF01850"/>
    </source>
</evidence>
<reference evidence="9 10" key="1">
    <citation type="journal article" date="2016" name="Nat. Commun.">
        <title>Thousands of microbial genomes shed light on interconnected biogeochemical processes in an aquifer system.</title>
        <authorList>
            <person name="Anantharaman K."/>
            <person name="Brown C.T."/>
            <person name="Hug L.A."/>
            <person name="Sharon I."/>
            <person name="Castelle C.J."/>
            <person name="Probst A.J."/>
            <person name="Thomas B.C."/>
            <person name="Singh A."/>
            <person name="Wilkins M.J."/>
            <person name="Karaoz U."/>
            <person name="Brodie E.L."/>
            <person name="Williams K.H."/>
            <person name="Hubbard S.S."/>
            <person name="Banfield J.F."/>
        </authorList>
    </citation>
    <scope>NUCLEOTIDE SEQUENCE [LARGE SCALE GENOMIC DNA]</scope>
</reference>
<evidence type="ECO:0000313" key="9">
    <source>
        <dbReference type="EMBL" id="OGK42029.1"/>
    </source>
</evidence>